<dbReference type="AlphaFoldDB" id="Q4T3U9"/>
<reference evidence="2" key="1">
    <citation type="journal article" date="2004" name="Nature">
        <title>Genome duplication in the teleost fish Tetraodon nigroviridis reveals the early vertebrate proto-karyotype.</title>
        <authorList>
            <person name="Jaillon O."/>
            <person name="Aury J.-M."/>
            <person name="Brunet F."/>
            <person name="Petit J.-L."/>
            <person name="Stange-Thomann N."/>
            <person name="Mauceli E."/>
            <person name="Bouneau L."/>
            <person name="Fischer C."/>
            <person name="Ozouf-Costaz C."/>
            <person name="Bernot A."/>
            <person name="Nicaud S."/>
            <person name="Jaffe D."/>
            <person name="Fisher S."/>
            <person name="Lutfalla G."/>
            <person name="Dossat C."/>
            <person name="Segurens B."/>
            <person name="Dasilva C."/>
            <person name="Salanoubat M."/>
            <person name="Levy M."/>
            <person name="Boudet N."/>
            <person name="Castellano S."/>
            <person name="Anthouard V."/>
            <person name="Jubin C."/>
            <person name="Castelli V."/>
            <person name="Katinka M."/>
            <person name="Vacherie B."/>
            <person name="Biemont C."/>
            <person name="Skalli Z."/>
            <person name="Cattolico L."/>
            <person name="Poulain J."/>
            <person name="De Berardinis V."/>
            <person name="Cruaud C."/>
            <person name="Duprat S."/>
            <person name="Brottier P."/>
            <person name="Coutanceau J.-P."/>
            <person name="Gouzy J."/>
            <person name="Parra G."/>
            <person name="Lardier G."/>
            <person name="Chapple C."/>
            <person name="McKernan K.J."/>
            <person name="McEwan P."/>
            <person name="Bosak S."/>
            <person name="Kellis M."/>
            <person name="Volff J.-N."/>
            <person name="Guigo R."/>
            <person name="Zody M.C."/>
            <person name="Mesirov J."/>
            <person name="Lindblad-Toh K."/>
            <person name="Birren B."/>
            <person name="Nusbaum C."/>
            <person name="Kahn D."/>
            <person name="Robinson-Rechavi M."/>
            <person name="Laudet V."/>
            <person name="Schachter V."/>
            <person name="Quetier F."/>
            <person name="Saurin W."/>
            <person name="Scarpelli C."/>
            <person name="Wincker P."/>
            <person name="Lander E.S."/>
            <person name="Weissenbach J."/>
            <person name="Roest Crollius H."/>
        </authorList>
    </citation>
    <scope>NUCLEOTIDE SEQUENCE [LARGE SCALE GENOMIC DNA]</scope>
</reference>
<gene>
    <name evidence="2" type="ORF">GSTENG00007633001</name>
</gene>
<proteinExistence type="predicted"/>
<protein>
    <submittedName>
        <fullName evidence="2">(spotted green pufferfish) hypothetical protein</fullName>
    </submittedName>
</protein>
<feature type="compositionally biased region" description="Polar residues" evidence="1">
    <location>
        <begin position="44"/>
        <end position="54"/>
    </location>
</feature>
<dbReference type="OrthoDB" id="8946254at2759"/>
<evidence type="ECO:0000256" key="1">
    <source>
        <dbReference type="SAM" id="MobiDB-lite"/>
    </source>
</evidence>
<dbReference type="EMBL" id="CAAE01009919">
    <property type="protein sequence ID" value="CAF92433.1"/>
    <property type="molecule type" value="Genomic_DNA"/>
</dbReference>
<comment type="caution">
    <text evidence="2">The sequence shown here is derived from an EMBL/GenBank/DDBJ whole genome shotgun (WGS) entry which is preliminary data.</text>
</comment>
<feature type="region of interest" description="Disordered" evidence="1">
    <location>
        <begin position="30"/>
        <end position="54"/>
    </location>
</feature>
<accession>Q4T3U9</accession>
<reference evidence="2" key="2">
    <citation type="submission" date="2004-02" db="EMBL/GenBank/DDBJ databases">
        <authorList>
            <consortium name="Genoscope"/>
            <consortium name="Whitehead Institute Centre for Genome Research"/>
        </authorList>
    </citation>
    <scope>NUCLEOTIDE SEQUENCE</scope>
</reference>
<organism evidence="2">
    <name type="scientific">Tetraodon nigroviridis</name>
    <name type="common">Spotted green pufferfish</name>
    <name type="synonym">Chelonodon nigroviridis</name>
    <dbReference type="NCBI Taxonomy" id="99883"/>
    <lineage>
        <taxon>Eukaryota</taxon>
        <taxon>Metazoa</taxon>
        <taxon>Chordata</taxon>
        <taxon>Craniata</taxon>
        <taxon>Vertebrata</taxon>
        <taxon>Euteleostomi</taxon>
        <taxon>Actinopterygii</taxon>
        <taxon>Neopterygii</taxon>
        <taxon>Teleostei</taxon>
        <taxon>Neoteleostei</taxon>
        <taxon>Acanthomorphata</taxon>
        <taxon>Eupercaria</taxon>
        <taxon>Tetraodontiformes</taxon>
        <taxon>Tetradontoidea</taxon>
        <taxon>Tetraodontidae</taxon>
        <taxon>Tetraodon</taxon>
    </lineage>
</organism>
<evidence type="ECO:0000313" key="2">
    <source>
        <dbReference type="EMBL" id="CAF92433.1"/>
    </source>
</evidence>
<sequence>MVTPARSLVKNTPASLYRQAVTPRVPDVSAILAPGGRTPRYTHTPRNALSSVVR</sequence>
<name>Q4T3U9_TETNG</name>
<dbReference type="KEGG" id="tng:GSTEN00007633G001"/>